<evidence type="ECO:0000313" key="5">
    <source>
        <dbReference type="EMBL" id="MBL0743709.1"/>
    </source>
</evidence>
<evidence type="ECO:0000256" key="2">
    <source>
        <dbReference type="ARBA" id="ARBA00022801"/>
    </source>
</evidence>
<name>A0ABS1KWC3_9BACT</name>
<keyword evidence="3" id="KW-0732">Signal</keyword>
<dbReference type="SUPFAM" id="SSF53474">
    <property type="entry name" value="alpha/beta-Hydrolases"/>
    <property type="match status" value="1"/>
</dbReference>
<accession>A0ABS1KWC3</accession>
<sequence>MKTNRRKFIQNAGLSAAALGLAPQAMASLARDGADKDGQVLFIGDNIAIANTTNGKVKGFILRGIHTYLGIPYGADTSGANRFMPPQKPKPWTEVLPTVWWGNTAPQNMEKRYANTYASFADHWNYDDVSEDCLKLNVWTPALNDGKKRPVMVWLHGGGYTNGNAIEQDGYSGENFSRKGDTVFVSINHRLGPMGYAHFGAAGEKFAASGNVGMLDCVAALEWVRDNIVNFGGDPGNVTIMGQSGGGAKVCVLTAMPAAKGLFHKAVALSGSSLKAVEKANAEKLASYVLTEAGLTYNDMDKLQQMPWKQYYEFASRALTKYREDMKLPMFGGGGGFAPVVDGTYLPQHPYNGEPAAAAANVPMLICSTFNEQSPSRTDATLETIDMAGVKTKLKDRFGDKTGDIVDAYAKTFPDKRPIEIWSMIASNRQNAIALADAKSKQTPGVYLAWFGWQPPLFDNRMRAFHCADICFWFANTDLMLTHTGGGARPRKLSTKMTDALLNFMRTGNPNGGTLPRWPTYTSTNGETMILDDTCVVKNDPDREARKALA</sequence>
<reference evidence="5 6" key="1">
    <citation type="submission" date="2021-01" db="EMBL/GenBank/DDBJ databases">
        <title>Chryseolinea sp. Jin1 Genome sequencing and assembly.</title>
        <authorList>
            <person name="Kim I."/>
        </authorList>
    </citation>
    <scope>NUCLEOTIDE SEQUENCE [LARGE SCALE GENOMIC DNA]</scope>
    <source>
        <strain evidence="5 6">Jin1</strain>
    </source>
</reference>
<dbReference type="InterPro" id="IPR019826">
    <property type="entry name" value="Carboxylesterase_B_AS"/>
</dbReference>
<dbReference type="PANTHER" id="PTHR11559">
    <property type="entry name" value="CARBOXYLESTERASE"/>
    <property type="match status" value="1"/>
</dbReference>
<proteinExistence type="inferred from homology"/>
<comment type="caution">
    <text evidence="5">The sequence shown here is derived from an EMBL/GenBank/DDBJ whole genome shotgun (WGS) entry which is preliminary data.</text>
</comment>
<evidence type="ECO:0000256" key="1">
    <source>
        <dbReference type="ARBA" id="ARBA00005964"/>
    </source>
</evidence>
<evidence type="ECO:0000256" key="3">
    <source>
        <dbReference type="RuleBase" id="RU361235"/>
    </source>
</evidence>
<dbReference type="PROSITE" id="PS51318">
    <property type="entry name" value="TAT"/>
    <property type="match status" value="1"/>
</dbReference>
<dbReference type="Proteomes" id="UP000613030">
    <property type="component" value="Unassembled WGS sequence"/>
</dbReference>
<dbReference type="EMBL" id="JAERRB010000008">
    <property type="protein sequence ID" value="MBL0743709.1"/>
    <property type="molecule type" value="Genomic_DNA"/>
</dbReference>
<protein>
    <recommendedName>
        <fullName evidence="3">Carboxylic ester hydrolase</fullName>
        <ecNumber evidence="3">3.1.1.-</ecNumber>
    </recommendedName>
</protein>
<evidence type="ECO:0000313" key="6">
    <source>
        <dbReference type="Proteomes" id="UP000613030"/>
    </source>
</evidence>
<dbReference type="Pfam" id="PF00135">
    <property type="entry name" value="COesterase"/>
    <property type="match status" value="1"/>
</dbReference>
<dbReference type="NCBIfam" id="TIGR01409">
    <property type="entry name" value="TAT_signal_seq"/>
    <property type="match status" value="1"/>
</dbReference>
<dbReference type="InterPro" id="IPR029058">
    <property type="entry name" value="AB_hydrolase_fold"/>
</dbReference>
<gene>
    <name evidence="5" type="ORF">JI741_20935</name>
</gene>
<feature type="chain" id="PRO_5044999280" description="Carboxylic ester hydrolase" evidence="3">
    <location>
        <begin position="28"/>
        <end position="550"/>
    </location>
</feature>
<dbReference type="InterPro" id="IPR019546">
    <property type="entry name" value="TAT_signal_bac_arc"/>
</dbReference>
<keyword evidence="6" id="KW-1185">Reference proteome</keyword>
<evidence type="ECO:0000259" key="4">
    <source>
        <dbReference type="Pfam" id="PF00135"/>
    </source>
</evidence>
<dbReference type="InterPro" id="IPR006311">
    <property type="entry name" value="TAT_signal"/>
</dbReference>
<dbReference type="InterPro" id="IPR050309">
    <property type="entry name" value="Type-B_Carboxylest/Lipase"/>
</dbReference>
<feature type="signal peptide" evidence="3">
    <location>
        <begin position="1"/>
        <end position="27"/>
    </location>
</feature>
<dbReference type="EC" id="3.1.1.-" evidence="3"/>
<keyword evidence="2 3" id="KW-0378">Hydrolase</keyword>
<dbReference type="InterPro" id="IPR002018">
    <property type="entry name" value="CarbesteraseB"/>
</dbReference>
<organism evidence="5 6">
    <name type="scientific">Chryseolinea lacunae</name>
    <dbReference type="NCBI Taxonomy" id="2801331"/>
    <lineage>
        <taxon>Bacteria</taxon>
        <taxon>Pseudomonadati</taxon>
        <taxon>Bacteroidota</taxon>
        <taxon>Cytophagia</taxon>
        <taxon>Cytophagales</taxon>
        <taxon>Fulvivirgaceae</taxon>
        <taxon>Chryseolinea</taxon>
    </lineage>
</organism>
<dbReference type="PROSITE" id="PS00122">
    <property type="entry name" value="CARBOXYLESTERASE_B_1"/>
    <property type="match status" value="1"/>
</dbReference>
<dbReference type="Gene3D" id="3.40.50.1820">
    <property type="entry name" value="alpha/beta hydrolase"/>
    <property type="match status" value="1"/>
</dbReference>
<feature type="domain" description="Carboxylesterase type B" evidence="4">
    <location>
        <begin position="49"/>
        <end position="539"/>
    </location>
</feature>
<comment type="similarity">
    <text evidence="1 3">Belongs to the type-B carboxylesterase/lipase family.</text>
</comment>